<keyword evidence="3" id="KW-0067">ATP-binding</keyword>
<gene>
    <name evidence="3" type="ORF">E5083_30530</name>
</gene>
<dbReference type="GO" id="GO:0005524">
    <property type="term" value="F:ATP binding"/>
    <property type="evidence" value="ECO:0007669"/>
    <property type="project" value="UniProtKB-KW"/>
</dbReference>
<dbReference type="PANTHER" id="PTHR35526">
    <property type="entry name" value="ANTI-SIGMA-F FACTOR RSBW-RELATED"/>
    <property type="match status" value="1"/>
</dbReference>
<name>A0A4Z1CUJ1_9ACTN</name>
<dbReference type="CDD" id="cd16936">
    <property type="entry name" value="HATPase_RsbW-like"/>
    <property type="match status" value="1"/>
</dbReference>
<keyword evidence="1" id="KW-0418">Kinase</keyword>
<dbReference type="AlphaFoldDB" id="A0A4Z1CUJ1"/>
<dbReference type="SUPFAM" id="SSF55874">
    <property type="entry name" value="ATPase domain of HSP90 chaperone/DNA topoisomerase II/histidine kinase"/>
    <property type="match status" value="1"/>
</dbReference>
<evidence type="ECO:0000256" key="1">
    <source>
        <dbReference type="ARBA" id="ARBA00022527"/>
    </source>
</evidence>
<protein>
    <submittedName>
        <fullName evidence="3">ATP-binding protein</fullName>
    </submittedName>
</protein>
<dbReference type="InterPro" id="IPR003594">
    <property type="entry name" value="HATPase_dom"/>
</dbReference>
<evidence type="ECO:0000259" key="2">
    <source>
        <dbReference type="Pfam" id="PF13581"/>
    </source>
</evidence>
<keyword evidence="3" id="KW-0547">Nucleotide-binding</keyword>
<dbReference type="Proteomes" id="UP000298159">
    <property type="component" value="Unassembled WGS sequence"/>
</dbReference>
<dbReference type="Pfam" id="PF13581">
    <property type="entry name" value="HATPase_c_2"/>
    <property type="match status" value="1"/>
</dbReference>
<sequence length="223" mass="24165">MPKLNQVPEERRFAISDVTTGVLRILHGGACLYCQKTHGELAPAGRACTFSPSGDVLWWDVRAHAGCLQAARERETATPVDLERASTAEVPPHQYAFPGDDHAPAKARDHVREALGSWRVPEDSVEAAVLVVSELTTNAVKHTQSSRIELELLRREGEVEMAVQDNGPRPAAPLQTILTRAGDTWDEDGRGLGIVHRLASRWGTAEAGAGLKVWAAIDTDGAR</sequence>
<evidence type="ECO:0000313" key="3">
    <source>
        <dbReference type="EMBL" id="TGN72293.1"/>
    </source>
</evidence>
<evidence type="ECO:0000313" key="4">
    <source>
        <dbReference type="Proteomes" id="UP000298159"/>
    </source>
</evidence>
<comment type="caution">
    <text evidence="3">The sequence shown here is derived from an EMBL/GenBank/DDBJ whole genome shotgun (WGS) entry which is preliminary data.</text>
</comment>
<accession>A0A4Z1CUJ1</accession>
<reference evidence="3 4" key="1">
    <citation type="submission" date="2019-04" db="EMBL/GenBank/DDBJ databases">
        <title>Streptomyces sp. nov. Bv016 isolated from bark of Buahinia variegata.</title>
        <authorList>
            <person name="Kanchanasin P."/>
            <person name="Tanasupawat S."/>
            <person name="Yuki M."/>
            <person name="Kudo T."/>
        </authorList>
    </citation>
    <scope>NUCLEOTIDE SEQUENCE [LARGE SCALE GENOMIC DNA]</scope>
    <source>
        <strain evidence="3 4">Bv016</strain>
    </source>
</reference>
<proteinExistence type="predicted"/>
<dbReference type="InterPro" id="IPR036890">
    <property type="entry name" value="HATPase_C_sf"/>
</dbReference>
<keyword evidence="4" id="KW-1185">Reference proteome</keyword>
<dbReference type="Gene3D" id="3.30.565.10">
    <property type="entry name" value="Histidine kinase-like ATPase, C-terminal domain"/>
    <property type="match status" value="1"/>
</dbReference>
<dbReference type="GO" id="GO:0004674">
    <property type="term" value="F:protein serine/threonine kinase activity"/>
    <property type="evidence" value="ECO:0007669"/>
    <property type="project" value="UniProtKB-KW"/>
</dbReference>
<dbReference type="EMBL" id="SRRT01000013">
    <property type="protein sequence ID" value="TGN72293.1"/>
    <property type="molecule type" value="Genomic_DNA"/>
</dbReference>
<feature type="domain" description="Histidine kinase/HSP90-like ATPase" evidence="2">
    <location>
        <begin position="104"/>
        <end position="214"/>
    </location>
</feature>
<organism evidence="3 4">
    <name type="scientific">Streptomyces bauhiniae</name>
    <dbReference type="NCBI Taxonomy" id="2340725"/>
    <lineage>
        <taxon>Bacteria</taxon>
        <taxon>Bacillati</taxon>
        <taxon>Actinomycetota</taxon>
        <taxon>Actinomycetes</taxon>
        <taxon>Kitasatosporales</taxon>
        <taxon>Streptomycetaceae</taxon>
        <taxon>Streptomyces</taxon>
    </lineage>
</organism>
<dbReference type="InterPro" id="IPR050267">
    <property type="entry name" value="Anti-sigma-factor_SerPK"/>
</dbReference>
<dbReference type="PANTHER" id="PTHR35526:SF3">
    <property type="entry name" value="ANTI-SIGMA-F FACTOR RSBW"/>
    <property type="match status" value="1"/>
</dbReference>
<keyword evidence="1" id="KW-0723">Serine/threonine-protein kinase</keyword>
<keyword evidence="1" id="KW-0808">Transferase</keyword>